<protein>
    <submittedName>
        <fullName evidence="9">J domain-containing protein</fullName>
    </submittedName>
</protein>
<dbReference type="PANTHER" id="PTHR43908">
    <property type="entry name" value="AT29763P-RELATED"/>
    <property type="match status" value="1"/>
</dbReference>
<feature type="domain" description="J" evidence="7">
    <location>
        <begin position="170"/>
        <end position="234"/>
    </location>
</feature>
<dbReference type="PRINTS" id="PR00625">
    <property type="entry name" value="JDOMAIN"/>
</dbReference>
<dbReference type="PROSITE" id="PS50076">
    <property type="entry name" value="DNAJ_2"/>
    <property type="match status" value="1"/>
</dbReference>
<proteinExistence type="predicted"/>
<keyword evidence="5" id="KW-0472">Membrane</keyword>
<dbReference type="Proteomes" id="UP000887566">
    <property type="component" value="Unplaced"/>
</dbReference>
<dbReference type="InterPro" id="IPR051100">
    <property type="entry name" value="DnaJ_subfamily_B/C"/>
</dbReference>
<dbReference type="InterPro" id="IPR018253">
    <property type="entry name" value="DnaJ_domain_CS"/>
</dbReference>
<feature type="compositionally biased region" description="Basic residues" evidence="6">
    <location>
        <begin position="132"/>
        <end position="141"/>
    </location>
</feature>
<evidence type="ECO:0000256" key="6">
    <source>
        <dbReference type="SAM" id="MobiDB-lite"/>
    </source>
</evidence>
<keyword evidence="4" id="KW-1133">Transmembrane helix</keyword>
<keyword evidence="2" id="KW-0812">Transmembrane</keyword>
<evidence type="ECO:0000256" key="3">
    <source>
        <dbReference type="ARBA" id="ARBA00022824"/>
    </source>
</evidence>
<evidence type="ECO:0000256" key="4">
    <source>
        <dbReference type="ARBA" id="ARBA00022989"/>
    </source>
</evidence>
<sequence length="431" mass="48852">MDANRAEAQRCVDIARQHLAQGNADKAKKFLLKARKLHHEVDVDDLLRKVNGEGGGGGMGSKSEEGGASSEEHPTANGYAHFDHYNDPSNLRSRRGKFNSSQSQPSFGQDNAGQSSSSTAANGSASKEKAKAKPKANRSRTRSADGTPKLGVDFTQEEYDIVQRIRHCKDYYEILNVKKDATEAQLKKEYRKLALQLHPDKCRAPHSTEAFKALGNAYAVLSDTEKRQRYDMYGADQVQSQPRRRQSEFYEYDFGRGFEAEFTPEEIFNMFFGGGYPSGAMNRRRGGGGGTFHYQQQHAHQQPEPGYGPLIQLIPLLAIFVLGIIGQLMVGEPAYSLHRTNKYVEERHTADLRVSYFVKPDFVQNYRGRIQQIEHQVEDEYVSNLRMGCYRERSQKETMAWRARTFGDSQLWEKSQNMPTPNCNRLQELYG</sequence>
<dbReference type="InterPro" id="IPR015399">
    <property type="entry name" value="DUF1977_DnaJ-like"/>
</dbReference>
<dbReference type="GO" id="GO:0071218">
    <property type="term" value="P:cellular response to misfolded protein"/>
    <property type="evidence" value="ECO:0007669"/>
    <property type="project" value="TreeGrafter"/>
</dbReference>
<accession>A0A914WEM6</accession>
<dbReference type="GO" id="GO:0030544">
    <property type="term" value="F:Hsp70 protein binding"/>
    <property type="evidence" value="ECO:0007669"/>
    <property type="project" value="TreeGrafter"/>
</dbReference>
<dbReference type="Pfam" id="PF00226">
    <property type="entry name" value="DnaJ"/>
    <property type="match status" value="1"/>
</dbReference>
<dbReference type="AlphaFoldDB" id="A0A914WEM6"/>
<dbReference type="WBParaSite" id="PSAMB.scaffold4000size16063.g23190.t1">
    <property type="protein sequence ID" value="PSAMB.scaffold4000size16063.g23190.t1"/>
    <property type="gene ID" value="PSAMB.scaffold4000size16063.g23190"/>
</dbReference>
<dbReference type="CDD" id="cd06257">
    <property type="entry name" value="DnaJ"/>
    <property type="match status" value="1"/>
</dbReference>
<feature type="compositionally biased region" description="Basic and acidic residues" evidence="6">
    <location>
        <begin position="62"/>
        <end position="74"/>
    </location>
</feature>
<dbReference type="InterPro" id="IPR036869">
    <property type="entry name" value="J_dom_sf"/>
</dbReference>
<feature type="region of interest" description="Disordered" evidence="6">
    <location>
        <begin position="48"/>
        <end position="150"/>
    </location>
</feature>
<keyword evidence="3" id="KW-0256">Endoplasmic reticulum</keyword>
<dbReference type="InterPro" id="IPR001623">
    <property type="entry name" value="DnaJ_domain"/>
</dbReference>
<evidence type="ECO:0000313" key="9">
    <source>
        <dbReference type="WBParaSite" id="PSAMB.scaffold4000size16063.g23190.t1"/>
    </source>
</evidence>
<dbReference type="PANTHER" id="PTHR43908:SF3">
    <property type="entry name" value="AT29763P-RELATED"/>
    <property type="match status" value="1"/>
</dbReference>
<dbReference type="SUPFAM" id="SSF46565">
    <property type="entry name" value="Chaperone J-domain"/>
    <property type="match status" value="1"/>
</dbReference>
<feature type="compositionally biased region" description="Polar residues" evidence="6">
    <location>
        <begin position="98"/>
        <end position="109"/>
    </location>
</feature>
<dbReference type="Pfam" id="PF09320">
    <property type="entry name" value="DUF1977"/>
    <property type="match status" value="1"/>
</dbReference>
<dbReference type="SMART" id="SM00271">
    <property type="entry name" value="DnaJ"/>
    <property type="match status" value="1"/>
</dbReference>
<name>A0A914WEM6_9BILA</name>
<evidence type="ECO:0000259" key="7">
    <source>
        <dbReference type="PROSITE" id="PS50076"/>
    </source>
</evidence>
<reference evidence="9" key="1">
    <citation type="submission" date="2022-11" db="UniProtKB">
        <authorList>
            <consortium name="WormBaseParasite"/>
        </authorList>
    </citation>
    <scope>IDENTIFICATION</scope>
</reference>
<dbReference type="FunFam" id="1.10.287.110:FF:000137">
    <property type="entry name" value="DnaJ homolog subfamily B member 1"/>
    <property type="match status" value="1"/>
</dbReference>
<organism evidence="8 9">
    <name type="scientific">Plectus sambesii</name>
    <dbReference type="NCBI Taxonomy" id="2011161"/>
    <lineage>
        <taxon>Eukaryota</taxon>
        <taxon>Metazoa</taxon>
        <taxon>Ecdysozoa</taxon>
        <taxon>Nematoda</taxon>
        <taxon>Chromadorea</taxon>
        <taxon>Plectida</taxon>
        <taxon>Plectina</taxon>
        <taxon>Plectoidea</taxon>
        <taxon>Plectidae</taxon>
        <taxon>Plectus</taxon>
    </lineage>
</organism>
<evidence type="ECO:0000256" key="2">
    <source>
        <dbReference type="ARBA" id="ARBA00022692"/>
    </source>
</evidence>
<dbReference type="GO" id="GO:0005789">
    <property type="term" value="C:endoplasmic reticulum membrane"/>
    <property type="evidence" value="ECO:0007669"/>
    <property type="project" value="UniProtKB-SubCell"/>
</dbReference>
<feature type="compositionally biased region" description="Low complexity" evidence="6">
    <location>
        <begin position="111"/>
        <end position="125"/>
    </location>
</feature>
<dbReference type="PROSITE" id="PS00636">
    <property type="entry name" value="DNAJ_1"/>
    <property type="match status" value="1"/>
</dbReference>
<evidence type="ECO:0000313" key="8">
    <source>
        <dbReference type="Proteomes" id="UP000887566"/>
    </source>
</evidence>
<comment type="subcellular location">
    <subcellularLocation>
        <location evidence="1">Endoplasmic reticulum membrane</location>
        <topology evidence="1">Single-pass membrane protein</topology>
    </subcellularLocation>
</comment>
<keyword evidence="8" id="KW-1185">Reference proteome</keyword>
<evidence type="ECO:0000256" key="5">
    <source>
        <dbReference type="ARBA" id="ARBA00023136"/>
    </source>
</evidence>
<dbReference type="Gene3D" id="1.10.287.110">
    <property type="entry name" value="DnaJ domain"/>
    <property type="match status" value="1"/>
</dbReference>
<evidence type="ECO:0000256" key="1">
    <source>
        <dbReference type="ARBA" id="ARBA00004389"/>
    </source>
</evidence>